<organism evidence="1 2">
    <name type="scientific">Parelaphostrongylus tenuis</name>
    <name type="common">Meningeal worm</name>
    <dbReference type="NCBI Taxonomy" id="148309"/>
    <lineage>
        <taxon>Eukaryota</taxon>
        <taxon>Metazoa</taxon>
        <taxon>Ecdysozoa</taxon>
        <taxon>Nematoda</taxon>
        <taxon>Chromadorea</taxon>
        <taxon>Rhabditida</taxon>
        <taxon>Rhabditina</taxon>
        <taxon>Rhabditomorpha</taxon>
        <taxon>Strongyloidea</taxon>
        <taxon>Metastrongylidae</taxon>
        <taxon>Parelaphostrongylus</taxon>
    </lineage>
</organism>
<dbReference type="Gene3D" id="1.20.1250.20">
    <property type="entry name" value="MFS general substrate transporter like domains"/>
    <property type="match status" value="1"/>
</dbReference>
<evidence type="ECO:0000313" key="2">
    <source>
        <dbReference type="Proteomes" id="UP001196413"/>
    </source>
</evidence>
<gene>
    <name evidence="1" type="ORF">KIN20_030236</name>
</gene>
<accession>A0AAD5R3R8</accession>
<dbReference type="EMBL" id="JAHQIW010006340">
    <property type="protein sequence ID" value="KAJ1368882.1"/>
    <property type="molecule type" value="Genomic_DNA"/>
</dbReference>
<reference evidence="1" key="1">
    <citation type="submission" date="2021-06" db="EMBL/GenBank/DDBJ databases">
        <title>Parelaphostrongylus tenuis whole genome reference sequence.</title>
        <authorList>
            <person name="Garwood T.J."/>
            <person name="Larsen P.A."/>
            <person name="Fountain-Jones N.M."/>
            <person name="Garbe J.R."/>
            <person name="Macchietto M.G."/>
            <person name="Kania S.A."/>
            <person name="Gerhold R.W."/>
            <person name="Richards J.E."/>
            <person name="Wolf T.M."/>
        </authorList>
    </citation>
    <scope>NUCLEOTIDE SEQUENCE</scope>
    <source>
        <strain evidence="1">MNPRO001-30</strain>
        <tissue evidence="1">Meninges</tissue>
    </source>
</reference>
<dbReference type="AlphaFoldDB" id="A0AAD5R3R8"/>
<sequence>MQEAWPERSLANGVHSVNATVWIVECAPSNIRGRMAAMQEFFMAVGEFVL</sequence>
<name>A0AAD5R3R8_PARTN</name>
<dbReference type="Proteomes" id="UP001196413">
    <property type="component" value="Unassembled WGS sequence"/>
</dbReference>
<proteinExistence type="predicted"/>
<protein>
    <submittedName>
        <fullName evidence="1">Uncharacterized protein</fullName>
    </submittedName>
</protein>
<evidence type="ECO:0000313" key="1">
    <source>
        <dbReference type="EMBL" id="KAJ1368882.1"/>
    </source>
</evidence>
<comment type="caution">
    <text evidence="1">The sequence shown here is derived from an EMBL/GenBank/DDBJ whole genome shotgun (WGS) entry which is preliminary data.</text>
</comment>
<keyword evidence="2" id="KW-1185">Reference proteome</keyword>
<dbReference type="InterPro" id="IPR036259">
    <property type="entry name" value="MFS_trans_sf"/>
</dbReference>